<dbReference type="InterPro" id="IPR017850">
    <property type="entry name" value="Alkaline_phosphatase_core_sf"/>
</dbReference>
<dbReference type="PANTHER" id="PTHR43737:SF1">
    <property type="entry name" value="DUF1501 DOMAIN-CONTAINING PROTEIN"/>
    <property type="match status" value="1"/>
</dbReference>
<dbReference type="PANTHER" id="PTHR43737">
    <property type="entry name" value="BLL7424 PROTEIN"/>
    <property type="match status" value="1"/>
</dbReference>
<organism evidence="1">
    <name type="scientific">Oceaniferula spumae</name>
    <dbReference type="NCBI Taxonomy" id="2979115"/>
    <lineage>
        <taxon>Bacteria</taxon>
        <taxon>Pseudomonadati</taxon>
        <taxon>Verrucomicrobiota</taxon>
        <taxon>Verrucomicrobiia</taxon>
        <taxon>Verrucomicrobiales</taxon>
        <taxon>Verrucomicrobiaceae</taxon>
        <taxon>Oceaniferula</taxon>
    </lineage>
</organism>
<reference evidence="1" key="1">
    <citation type="submission" date="2024-07" db="EMBL/GenBank/DDBJ databases">
        <title>Complete genome sequence of Verrucomicrobiaceae bacterium NT6N.</title>
        <authorList>
            <person name="Huang C."/>
            <person name="Takami H."/>
            <person name="Hamasaki K."/>
        </authorList>
    </citation>
    <scope>NUCLEOTIDE SEQUENCE</scope>
    <source>
        <strain evidence="1">NT6N</strain>
    </source>
</reference>
<evidence type="ECO:0000313" key="1">
    <source>
        <dbReference type="EMBL" id="BDS06565.1"/>
    </source>
</evidence>
<dbReference type="InterPro" id="IPR006311">
    <property type="entry name" value="TAT_signal"/>
</dbReference>
<dbReference type="EMBL" id="AP026866">
    <property type="protein sequence ID" value="BDS06565.1"/>
    <property type="molecule type" value="Genomic_DNA"/>
</dbReference>
<dbReference type="Pfam" id="PF07394">
    <property type="entry name" value="DUF1501"/>
    <property type="match status" value="1"/>
</dbReference>
<dbReference type="KEGG" id="osu:NT6N_16050"/>
<name>A0AAT9FKN4_9BACT</name>
<dbReference type="PROSITE" id="PS51318">
    <property type="entry name" value="TAT"/>
    <property type="match status" value="1"/>
</dbReference>
<dbReference type="AlphaFoldDB" id="A0AAT9FKN4"/>
<gene>
    <name evidence="1" type="ORF">NT6N_16050</name>
</gene>
<protein>
    <submittedName>
        <fullName evidence="1">Sulfatase</fullName>
    </submittedName>
</protein>
<dbReference type="InterPro" id="IPR010869">
    <property type="entry name" value="DUF1501"/>
</dbReference>
<dbReference type="SUPFAM" id="SSF53649">
    <property type="entry name" value="Alkaline phosphatase-like"/>
    <property type="match status" value="1"/>
</dbReference>
<proteinExistence type="predicted"/>
<sequence length="496" mass="54709">MPCSDNFGEGPTPWDMPLPDELRHQWKDGYTRRHFLKKASLSLGGLGLAHLLGGNKAMAGGSLEAPHQNPSAKRVISLFMAGGPPHQDMFDYKPRLAEFAGKDIPASILGADFKPSGMTAGQSRFTVRPSSFKFQKHGKSGRYVSSALPYTAKCIDDLTMIHSMYSDAINHEPAIMLMNTANMLPGRPALGAWCSYGLGSLNENLPSFVVLNSNRVPGTSGQPVTPRLWSSAFLNAKHAGVPLRAGHDPVLYLNDPRGMSRKLRRSILDGIEEMNHRTLSEIGDPETNARIEQYEMAYRMQMSVPELSDLSNEPASTWQLYGEDAKKPGSFAYNCLMARRLAERGVRYTQVYQRGWDFHGALDRDLKRLCDATDRGTYALLTDLKQRGLMDDTLVVWGGEFGRTTYSQGDGRDHHAKCFTSWLAGAGVKPGMTYGATDDFAFNNMDPDKAVHPRDLIATICHCLGVDSNRLTKVINGVDLKPTGVIHPHLIKDILS</sequence>
<accession>A0AAT9FKN4</accession>